<dbReference type="PANTHER" id="PTHR43806:SF11">
    <property type="entry name" value="CEREVISIN-RELATED"/>
    <property type="match status" value="1"/>
</dbReference>
<gene>
    <name evidence="7" type="ORF">P5F74_16645</name>
</gene>
<proteinExistence type="inferred from homology"/>
<sequence>MYGCKENESQEISNLSNKADLIYLKDYIGQKNKEQKANNLKIAILDTGISDNHKDILNISKRYNAIEKTNETFDDNGHGTAIASIIYSEVKDISSTSKPLLYDVKVLDEKGTATPETIAHAIEWCIDQEVDIINMSFGLIEDKKIVKDAIKKANDLNIISVAAAGNTYGLGTDYPAAYDGVISITAINEDDKRLPSSAKGKIDFSVLGEDLLSLDEDKEFFRYTGTSFAAAYATGIIAKKLDSGVEKDLIYGELVSSAVFLGEENIYGHGKLTN</sequence>
<feature type="domain" description="Peptidase S8/S53" evidence="6">
    <location>
        <begin position="38"/>
        <end position="270"/>
    </location>
</feature>
<dbReference type="PROSITE" id="PS51892">
    <property type="entry name" value="SUBTILASE"/>
    <property type="match status" value="1"/>
</dbReference>
<evidence type="ECO:0000256" key="1">
    <source>
        <dbReference type="ARBA" id="ARBA00011073"/>
    </source>
</evidence>
<reference evidence="7 8" key="1">
    <citation type="submission" date="2023-03" db="EMBL/GenBank/DDBJ databases">
        <title>Bacillus Genome Sequencing.</title>
        <authorList>
            <person name="Dunlap C."/>
        </authorList>
    </citation>
    <scope>NUCLEOTIDE SEQUENCE [LARGE SCALE GENOMIC DNA]</scope>
    <source>
        <strain evidence="7 8">B-4107</strain>
    </source>
</reference>
<accession>A0ABU6NP78</accession>
<dbReference type="Gene3D" id="3.40.50.200">
    <property type="entry name" value="Peptidase S8/S53 domain"/>
    <property type="match status" value="1"/>
</dbReference>
<evidence type="ECO:0000256" key="2">
    <source>
        <dbReference type="ARBA" id="ARBA00022670"/>
    </source>
</evidence>
<evidence type="ECO:0000256" key="3">
    <source>
        <dbReference type="ARBA" id="ARBA00022801"/>
    </source>
</evidence>
<dbReference type="InterPro" id="IPR015500">
    <property type="entry name" value="Peptidase_S8_subtilisin-rel"/>
</dbReference>
<keyword evidence="4 5" id="KW-0720">Serine protease</keyword>
<feature type="active site" description="Charge relay system" evidence="5">
    <location>
        <position position="46"/>
    </location>
</feature>
<evidence type="ECO:0000313" key="8">
    <source>
        <dbReference type="Proteomes" id="UP001341820"/>
    </source>
</evidence>
<evidence type="ECO:0000256" key="5">
    <source>
        <dbReference type="PROSITE-ProRule" id="PRU01240"/>
    </source>
</evidence>
<dbReference type="PRINTS" id="PR00723">
    <property type="entry name" value="SUBTILISIN"/>
</dbReference>
<dbReference type="InterPro" id="IPR000209">
    <property type="entry name" value="Peptidase_S8/S53_dom"/>
</dbReference>
<evidence type="ECO:0000259" key="6">
    <source>
        <dbReference type="Pfam" id="PF00082"/>
    </source>
</evidence>
<keyword evidence="8" id="KW-1185">Reference proteome</keyword>
<comment type="caution">
    <text evidence="7">The sequence shown here is derived from an EMBL/GenBank/DDBJ whole genome shotgun (WGS) entry which is preliminary data.</text>
</comment>
<dbReference type="InterPro" id="IPR023827">
    <property type="entry name" value="Peptidase_S8_Asp-AS"/>
</dbReference>
<dbReference type="Proteomes" id="UP001341820">
    <property type="component" value="Unassembled WGS sequence"/>
</dbReference>
<dbReference type="SUPFAM" id="SSF52743">
    <property type="entry name" value="Subtilisin-like"/>
    <property type="match status" value="1"/>
</dbReference>
<dbReference type="InterPro" id="IPR050131">
    <property type="entry name" value="Peptidase_S8_subtilisin-like"/>
</dbReference>
<dbReference type="EMBL" id="JAROAS010000040">
    <property type="protein sequence ID" value="MED4129766.1"/>
    <property type="molecule type" value="Genomic_DNA"/>
</dbReference>
<organism evidence="7 8">
    <name type="scientific">Shouchella miscanthi</name>
    <dbReference type="NCBI Taxonomy" id="2598861"/>
    <lineage>
        <taxon>Bacteria</taxon>
        <taxon>Bacillati</taxon>
        <taxon>Bacillota</taxon>
        <taxon>Bacilli</taxon>
        <taxon>Bacillales</taxon>
        <taxon>Bacillaceae</taxon>
        <taxon>Shouchella</taxon>
    </lineage>
</organism>
<dbReference type="InterPro" id="IPR036852">
    <property type="entry name" value="Peptidase_S8/S53_dom_sf"/>
</dbReference>
<name>A0ABU6NP78_9BACI</name>
<evidence type="ECO:0000256" key="4">
    <source>
        <dbReference type="ARBA" id="ARBA00022825"/>
    </source>
</evidence>
<protein>
    <submittedName>
        <fullName evidence="7">S8 family serine peptidase</fullName>
    </submittedName>
</protein>
<keyword evidence="3 5" id="KW-0378">Hydrolase</keyword>
<feature type="active site" description="Charge relay system" evidence="5">
    <location>
        <position position="227"/>
    </location>
</feature>
<comment type="similarity">
    <text evidence="1 5">Belongs to the peptidase S8 family.</text>
</comment>
<dbReference type="PANTHER" id="PTHR43806">
    <property type="entry name" value="PEPTIDASE S8"/>
    <property type="match status" value="1"/>
</dbReference>
<keyword evidence="2 5" id="KW-0645">Protease</keyword>
<evidence type="ECO:0000313" key="7">
    <source>
        <dbReference type="EMBL" id="MED4129766.1"/>
    </source>
</evidence>
<dbReference type="PROSITE" id="PS00136">
    <property type="entry name" value="SUBTILASE_ASP"/>
    <property type="match status" value="1"/>
</dbReference>
<feature type="active site" description="Charge relay system" evidence="5">
    <location>
        <position position="78"/>
    </location>
</feature>
<dbReference type="Pfam" id="PF00082">
    <property type="entry name" value="Peptidase_S8"/>
    <property type="match status" value="1"/>
</dbReference>
<dbReference type="RefSeq" id="WP_328238422.1">
    <property type="nucleotide sequence ID" value="NZ_JAROAS010000040.1"/>
</dbReference>